<dbReference type="SFLD" id="SFLDS00001">
    <property type="entry name" value="Enolase"/>
    <property type="match status" value="1"/>
</dbReference>
<keyword evidence="4" id="KW-1185">Reference proteome</keyword>
<dbReference type="SFLD" id="SFLDG00179">
    <property type="entry name" value="mandelate_racemase"/>
    <property type="match status" value="1"/>
</dbReference>
<dbReference type="EMBL" id="JAEKJA010000015">
    <property type="protein sequence ID" value="MBJ3777388.1"/>
    <property type="molecule type" value="Genomic_DNA"/>
</dbReference>
<dbReference type="InterPro" id="IPR034593">
    <property type="entry name" value="DgoD-like"/>
</dbReference>
<dbReference type="Pfam" id="PF02746">
    <property type="entry name" value="MR_MLE_N"/>
    <property type="match status" value="1"/>
</dbReference>
<dbReference type="Gene3D" id="3.20.20.120">
    <property type="entry name" value="Enolase-like C-terminal domain"/>
    <property type="match status" value="1"/>
</dbReference>
<dbReference type="SUPFAM" id="SSF51604">
    <property type="entry name" value="Enolase C-terminal domain-like"/>
    <property type="match status" value="1"/>
</dbReference>
<reference evidence="3" key="1">
    <citation type="submission" date="2020-12" db="EMBL/GenBank/DDBJ databases">
        <title>Bacterial taxonomy.</title>
        <authorList>
            <person name="Pan X."/>
        </authorList>
    </citation>
    <scope>NUCLEOTIDE SEQUENCE</scope>
    <source>
        <strain evidence="3">B2012</strain>
    </source>
</reference>
<dbReference type="InterPro" id="IPR029017">
    <property type="entry name" value="Enolase-like_N"/>
</dbReference>
<dbReference type="SMART" id="SM00922">
    <property type="entry name" value="MR_MLE"/>
    <property type="match status" value="1"/>
</dbReference>
<dbReference type="Pfam" id="PF13378">
    <property type="entry name" value="MR_MLE_C"/>
    <property type="match status" value="1"/>
</dbReference>
<dbReference type="CDD" id="cd03316">
    <property type="entry name" value="MR_like"/>
    <property type="match status" value="1"/>
</dbReference>
<keyword evidence="1" id="KW-0456">Lyase</keyword>
<protein>
    <submittedName>
        <fullName evidence="3">Mandelate racemase/muconate lactonizing enzyme family protein</fullName>
    </submittedName>
</protein>
<dbReference type="PANTHER" id="PTHR48080">
    <property type="entry name" value="D-GALACTONATE DEHYDRATASE-RELATED"/>
    <property type="match status" value="1"/>
</dbReference>
<evidence type="ECO:0000259" key="2">
    <source>
        <dbReference type="SMART" id="SM00922"/>
    </source>
</evidence>
<evidence type="ECO:0000256" key="1">
    <source>
        <dbReference type="ARBA" id="ARBA00023239"/>
    </source>
</evidence>
<dbReference type="SUPFAM" id="SSF54826">
    <property type="entry name" value="Enolase N-terminal domain-like"/>
    <property type="match status" value="1"/>
</dbReference>
<dbReference type="GO" id="GO:0016829">
    <property type="term" value="F:lyase activity"/>
    <property type="evidence" value="ECO:0007669"/>
    <property type="project" value="UniProtKB-KW"/>
</dbReference>
<evidence type="ECO:0000313" key="4">
    <source>
        <dbReference type="Proteomes" id="UP000609531"/>
    </source>
</evidence>
<dbReference type="InterPro" id="IPR013341">
    <property type="entry name" value="Mandelate_racemase_N_dom"/>
</dbReference>
<gene>
    <name evidence="3" type="ORF">JCR33_16900</name>
</gene>
<sequence>MKINAIETVRIPPFENLLWIRIETDEGVTGLGESSKAPQTVETYIHEWCAPRLIGTDPLRIPERRASLEAYLGWGAAGVETRAASAVDIALWDIVGKAQGRPVADALGGRARDEIRTYNTCAGSGYMRKAIGQRSSNYALDMTGDYEDLDAFLNRADELAHSLLEEGVTGMKIWPFDTAAERTGGRDISPEELARALEPFEKIRGAVGDRMDIMVEFHSLWSLPMAKRLARILAEYDTYWHEDPFRLDNPADVADYAAHCESWVCVSETLSSIHHFREMLATGAVGVAMFDLGWCGGFTDAKKIATLAEAWKVPCAPHDCTGPVGYAAGSQLAMHIPNALIMESVRAFYKGWYNDLVTGLPIVKNGMLSIPEAPGHGVELLPDVLKRDGVMVRRST</sequence>
<comment type="caution">
    <text evidence="3">The sequence shown here is derived from an EMBL/GenBank/DDBJ whole genome shotgun (WGS) entry which is preliminary data.</text>
</comment>
<organism evidence="3 4">
    <name type="scientific">Acuticoccus mangrovi</name>
    <dbReference type="NCBI Taxonomy" id="2796142"/>
    <lineage>
        <taxon>Bacteria</taxon>
        <taxon>Pseudomonadati</taxon>
        <taxon>Pseudomonadota</taxon>
        <taxon>Alphaproteobacteria</taxon>
        <taxon>Hyphomicrobiales</taxon>
        <taxon>Amorphaceae</taxon>
        <taxon>Acuticoccus</taxon>
    </lineage>
</organism>
<dbReference type="AlphaFoldDB" id="A0A934MH84"/>
<dbReference type="InterPro" id="IPR013342">
    <property type="entry name" value="Mandelate_racemase_C"/>
</dbReference>
<dbReference type="Gene3D" id="3.30.390.10">
    <property type="entry name" value="Enolase-like, N-terminal domain"/>
    <property type="match status" value="1"/>
</dbReference>
<dbReference type="Proteomes" id="UP000609531">
    <property type="component" value="Unassembled WGS sequence"/>
</dbReference>
<proteinExistence type="predicted"/>
<dbReference type="InterPro" id="IPR036849">
    <property type="entry name" value="Enolase-like_C_sf"/>
</dbReference>
<dbReference type="PANTHER" id="PTHR48080:SF2">
    <property type="entry name" value="D-GALACTONATE DEHYDRATASE"/>
    <property type="match status" value="1"/>
</dbReference>
<name>A0A934MH84_9HYPH</name>
<feature type="domain" description="Mandelate racemase/muconate lactonizing enzyme C-terminal" evidence="2">
    <location>
        <begin position="153"/>
        <end position="263"/>
    </location>
</feature>
<dbReference type="InterPro" id="IPR029065">
    <property type="entry name" value="Enolase_C-like"/>
</dbReference>
<dbReference type="RefSeq" id="WP_198883295.1">
    <property type="nucleotide sequence ID" value="NZ_JAEKJA010000015.1"/>
</dbReference>
<evidence type="ECO:0000313" key="3">
    <source>
        <dbReference type="EMBL" id="MBJ3777388.1"/>
    </source>
</evidence>
<accession>A0A934MH84</accession>